<feature type="domain" description="Ig-like" evidence="6">
    <location>
        <begin position="32"/>
        <end position="109"/>
    </location>
</feature>
<dbReference type="SMART" id="SM00408">
    <property type="entry name" value="IGc2"/>
    <property type="match status" value="2"/>
</dbReference>
<dbReference type="InterPro" id="IPR007110">
    <property type="entry name" value="Ig-like_dom"/>
</dbReference>
<dbReference type="GO" id="GO:0098609">
    <property type="term" value="P:cell-cell adhesion"/>
    <property type="evidence" value="ECO:0007669"/>
    <property type="project" value="TreeGrafter"/>
</dbReference>
<feature type="compositionally biased region" description="Pro residues" evidence="4">
    <location>
        <begin position="440"/>
        <end position="456"/>
    </location>
</feature>
<evidence type="ECO:0000256" key="3">
    <source>
        <dbReference type="ARBA" id="ARBA00023319"/>
    </source>
</evidence>
<feature type="domain" description="Ig-like" evidence="6">
    <location>
        <begin position="135"/>
        <end position="211"/>
    </location>
</feature>
<sequence length="681" mass="73239">MRWWLRAAVLSLLAGAGGSGRSEPRAVVGRVGGSAVLGCGLLGAHEARPPLYVIEWVRFGFVLPIFIKFGLYSPRVDPEYAGRVRLEEGASLRLDLLRAEDQGWYECRVLFLDRHSTDADFQNGTWIHLTVNAPPTFLETPPAFVEVRDQAALSLTCRAVGNPQPVVTWKRSDLPLVPLQVRNGTLSIAAVERASAGTYTCHASSKEGTVTHTTRVLVQGPPIIVVPPQNVTVNISQDAFLACQAEAYPGNLTYTWFQGSSNVFHLSHLQARVRVLVDGSLLLQRTTPDDAGKYTCTPSNGLWKPPSASAFVTVLYPAQVTTMLPETHLPKGMRGVIRCPSRANPPLLSVTWTRDGRPLELDKLPGWSVRPDGSIVIATGNDDALGLYRCTPYNSYGTAGESRPTRVLLKDPPTFTVRPKEEYFQEVGRELVIPCAARGDPPPTPATGPSVSPGPPAISGILQYLSLPFFKEMCVDGDWPPPEEPAEPPSASLPGSPSWPCSPSPGPPPQPAPHLRTEPLGRPLDAEKLPRGSLTSQSSGRGSGSFLRPPSLAPSLGGTLLGPPLGDGGSWHSGGSAAEEGRGRMDPGAGKRRNTSVDENYEWDAEFALESELLEALQLYRGAAPARPAEALGTGGPPERGQTPRPEGPGARRRREGAQQRRQRVGARGCCSERFEVATLL</sequence>
<feature type="compositionally biased region" description="Pro residues" evidence="4">
    <location>
        <begin position="500"/>
        <end position="512"/>
    </location>
</feature>
<feature type="domain" description="Ig-like" evidence="6">
    <location>
        <begin position="221"/>
        <end position="313"/>
    </location>
</feature>
<reference evidence="7" key="1">
    <citation type="submission" date="2020-10" db="EMBL/GenBank/DDBJ databases">
        <title>Catharus ustulatus (Swainson's thrush) genome, bCatUst1, primary haplotype v2.</title>
        <authorList>
            <person name="Delmore K."/>
            <person name="Vafadar M."/>
            <person name="Formenti G."/>
            <person name="Chow W."/>
            <person name="Pelan S."/>
            <person name="Howe K."/>
            <person name="Rhie A."/>
            <person name="Mountcastle J."/>
            <person name="Haase B."/>
            <person name="Fedrigo O."/>
            <person name="Jarvis E.D."/>
        </authorList>
    </citation>
    <scope>NUCLEOTIDE SEQUENCE [LARGE SCALE GENOMIC DNA]</scope>
</reference>
<proteinExistence type="predicted"/>
<dbReference type="Gene3D" id="2.60.40.10">
    <property type="entry name" value="Immunoglobulins"/>
    <property type="match status" value="4"/>
</dbReference>
<evidence type="ECO:0000256" key="4">
    <source>
        <dbReference type="SAM" id="MobiDB-lite"/>
    </source>
</evidence>
<feature type="compositionally biased region" description="Low complexity" evidence="4">
    <location>
        <begin position="489"/>
        <end position="499"/>
    </location>
</feature>
<evidence type="ECO:0000256" key="2">
    <source>
        <dbReference type="ARBA" id="ARBA00023157"/>
    </source>
</evidence>
<evidence type="ECO:0000259" key="6">
    <source>
        <dbReference type="PROSITE" id="PS50835"/>
    </source>
</evidence>
<dbReference type="PANTHER" id="PTHR44170:SF48">
    <property type="entry name" value="PROTEIN TURTLE HOMOLOG A"/>
    <property type="match status" value="1"/>
</dbReference>
<dbReference type="Ensembl" id="ENSCUST00005014315.1">
    <property type="protein sequence ID" value="ENSCUSP00005013770.1"/>
    <property type="gene ID" value="ENSCUSG00005008790.1"/>
</dbReference>
<evidence type="ECO:0000256" key="5">
    <source>
        <dbReference type="SAM" id="SignalP"/>
    </source>
</evidence>
<dbReference type="SUPFAM" id="SSF48726">
    <property type="entry name" value="Immunoglobulin"/>
    <property type="match status" value="4"/>
</dbReference>
<evidence type="ECO:0000256" key="1">
    <source>
        <dbReference type="ARBA" id="ARBA00022737"/>
    </source>
</evidence>
<keyword evidence="3" id="KW-0393">Immunoglobulin domain</keyword>
<feature type="region of interest" description="Disordered" evidence="4">
    <location>
        <begin position="476"/>
        <end position="598"/>
    </location>
</feature>
<keyword evidence="8" id="KW-1185">Reference proteome</keyword>
<dbReference type="PANTHER" id="PTHR44170">
    <property type="entry name" value="PROTEIN SIDEKICK"/>
    <property type="match status" value="1"/>
</dbReference>
<keyword evidence="5" id="KW-0732">Signal</keyword>
<dbReference type="Proteomes" id="UP000694563">
    <property type="component" value="Chromosome 30"/>
</dbReference>
<feature type="domain" description="Ig-like" evidence="6">
    <location>
        <begin position="317"/>
        <end position="408"/>
    </location>
</feature>
<dbReference type="InterPro" id="IPR013783">
    <property type="entry name" value="Ig-like_fold"/>
</dbReference>
<dbReference type="SMART" id="SM00409">
    <property type="entry name" value="IG"/>
    <property type="match status" value="4"/>
</dbReference>
<reference evidence="7" key="3">
    <citation type="submission" date="2025-09" db="UniProtKB">
        <authorList>
            <consortium name="Ensembl"/>
        </authorList>
    </citation>
    <scope>IDENTIFICATION</scope>
</reference>
<dbReference type="CDD" id="cd00096">
    <property type="entry name" value="Ig"/>
    <property type="match status" value="1"/>
</dbReference>
<dbReference type="PROSITE" id="PS50835">
    <property type="entry name" value="IG_LIKE"/>
    <property type="match status" value="4"/>
</dbReference>
<feature type="region of interest" description="Disordered" evidence="4">
    <location>
        <begin position="626"/>
        <end position="668"/>
    </location>
</feature>
<organism evidence="7 8">
    <name type="scientific">Catharus ustulatus</name>
    <name type="common">Russet-backed thrush</name>
    <name type="synonym">Hylocichla ustulatus</name>
    <dbReference type="NCBI Taxonomy" id="91951"/>
    <lineage>
        <taxon>Eukaryota</taxon>
        <taxon>Metazoa</taxon>
        <taxon>Chordata</taxon>
        <taxon>Craniata</taxon>
        <taxon>Vertebrata</taxon>
        <taxon>Euteleostomi</taxon>
        <taxon>Archelosauria</taxon>
        <taxon>Archosauria</taxon>
        <taxon>Dinosauria</taxon>
        <taxon>Saurischia</taxon>
        <taxon>Theropoda</taxon>
        <taxon>Coelurosauria</taxon>
        <taxon>Aves</taxon>
        <taxon>Neognathae</taxon>
        <taxon>Neoaves</taxon>
        <taxon>Telluraves</taxon>
        <taxon>Australaves</taxon>
        <taxon>Passeriformes</taxon>
        <taxon>Turdidae</taxon>
        <taxon>Catharus</taxon>
    </lineage>
</organism>
<name>A0A8C3UCU1_CATUS</name>
<protein>
    <submittedName>
        <fullName evidence="7">Immunoglobulin superfamily member 9</fullName>
    </submittedName>
</protein>
<feature type="chain" id="PRO_5034555770" evidence="5">
    <location>
        <begin position="20"/>
        <end position="681"/>
    </location>
</feature>
<dbReference type="Pfam" id="PF13927">
    <property type="entry name" value="Ig_3"/>
    <property type="match status" value="2"/>
</dbReference>
<dbReference type="InterPro" id="IPR003598">
    <property type="entry name" value="Ig_sub2"/>
</dbReference>
<feature type="compositionally biased region" description="Basic and acidic residues" evidence="4">
    <location>
        <begin position="515"/>
        <end position="530"/>
    </location>
</feature>
<feature type="region of interest" description="Disordered" evidence="4">
    <location>
        <begin position="435"/>
        <end position="457"/>
    </location>
</feature>
<dbReference type="FunFam" id="2.60.40.10:FF:000323">
    <property type="entry name" value="Immunoglobulin superfamily member 9B"/>
    <property type="match status" value="1"/>
</dbReference>
<evidence type="ECO:0000313" key="8">
    <source>
        <dbReference type="Proteomes" id="UP000694563"/>
    </source>
</evidence>
<dbReference type="FunFam" id="2.60.40.10:FF:000032">
    <property type="entry name" value="palladin isoform X1"/>
    <property type="match status" value="1"/>
</dbReference>
<dbReference type="FunFam" id="2.60.40.10:FF:000245">
    <property type="entry name" value="protein turtle homolog B isoform X2"/>
    <property type="match status" value="1"/>
</dbReference>
<keyword evidence="1" id="KW-0677">Repeat</keyword>
<feature type="compositionally biased region" description="Basic residues" evidence="4">
    <location>
        <begin position="651"/>
        <end position="665"/>
    </location>
</feature>
<reference evidence="7" key="2">
    <citation type="submission" date="2025-08" db="UniProtKB">
        <authorList>
            <consortium name="Ensembl"/>
        </authorList>
    </citation>
    <scope>IDENTIFICATION</scope>
</reference>
<dbReference type="InterPro" id="IPR003599">
    <property type="entry name" value="Ig_sub"/>
</dbReference>
<feature type="compositionally biased region" description="Low complexity" evidence="4">
    <location>
        <begin position="549"/>
        <end position="564"/>
    </location>
</feature>
<feature type="signal peptide" evidence="5">
    <location>
        <begin position="1"/>
        <end position="19"/>
    </location>
</feature>
<keyword evidence="2" id="KW-1015">Disulfide bond</keyword>
<gene>
    <name evidence="7" type="primary">LOC117008839</name>
</gene>
<accession>A0A8C3UCU1</accession>
<dbReference type="InterPro" id="IPR036179">
    <property type="entry name" value="Ig-like_dom_sf"/>
</dbReference>
<dbReference type="AlphaFoldDB" id="A0A8C3UCU1"/>
<evidence type="ECO:0000313" key="7">
    <source>
        <dbReference type="Ensembl" id="ENSCUSP00005013770.1"/>
    </source>
</evidence>